<proteinExistence type="predicted"/>
<name>A0AA38G696_TAXCH</name>
<protein>
    <submittedName>
        <fullName evidence="2">Uncharacterized protein</fullName>
    </submittedName>
</protein>
<evidence type="ECO:0000256" key="1">
    <source>
        <dbReference type="SAM" id="MobiDB-lite"/>
    </source>
</evidence>
<reference evidence="2 3" key="1">
    <citation type="journal article" date="2021" name="Nat. Plants">
        <title>The Taxus genome provides insights into paclitaxel biosynthesis.</title>
        <authorList>
            <person name="Xiong X."/>
            <person name="Gou J."/>
            <person name="Liao Q."/>
            <person name="Li Y."/>
            <person name="Zhou Q."/>
            <person name="Bi G."/>
            <person name="Li C."/>
            <person name="Du R."/>
            <person name="Wang X."/>
            <person name="Sun T."/>
            <person name="Guo L."/>
            <person name="Liang H."/>
            <person name="Lu P."/>
            <person name="Wu Y."/>
            <person name="Zhang Z."/>
            <person name="Ro D.K."/>
            <person name="Shang Y."/>
            <person name="Huang S."/>
            <person name="Yan J."/>
        </authorList>
    </citation>
    <scope>NUCLEOTIDE SEQUENCE [LARGE SCALE GENOMIC DNA]</scope>
    <source>
        <strain evidence="2">Ta-2019</strain>
    </source>
</reference>
<gene>
    <name evidence="2" type="ORF">KI387_024100</name>
</gene>
<feature type="region of interest" description="Disordered" evidence="1">
    <location>
        <begin position="1"/>
        <end position="28"/>
    </location>
</feature>
<dbReference type="AlphaFoldDB" id="A0AA38G696"/>
<feature type="non-terminal residue" evidence="2">
    <location>
        <position position="82"/>
    </location>
</feature>
<organism evidence="2 3">
    <name type="scientific">Taxus chinensis</name>
    <name type="common">Chinese yew</name>
    <name type="synonym">Taxus wallichiana var. chinensis</name>
    <dbReference type="NCBI Taxonomy" id="29808"/>
    <lineage>
        <taxon>Eukaryota</taxon>
        <taxon>Viridiplantae</taxon>
        <taxon>Streptophyta</taxon>
        <taxon>Embryophyta</taxon>
        <taxon>Tracheophyta</taxon>
        <taxon>Spermatophyta</taxon>
        <taxon>Pinopsida</taxon>
        <taxon>Pinidae</taxon>
        <taxon>Conifers II</taxon>
        <taxon>Cupressales</taxon>
        <taxon>Taxaceae</taxon>
        <taxon>Taxus</taxon>
    </lineage>
</organism>
<dbReference type="EMBL" id="JAHRHJ020000005">
    <property type="protein sequence ID" value="KAH9315473.1"/>
    <property type="molecule type" value="Genomic_DNA"/>
</dbReference>
<comment type="caution">
    <text evidence="2">The sequence shown here is derived from an EMBL/GenBank/DDBJ whole genome shotgun (WGS) entry which is preliminary data.</text>
</comment>
<sequence>MKWRHVSKLGPTRKFQKGQPAEKTEERELLSPIRACHVSSRWQSAGRISKIRFRLFRALNLQIAITIDPELGFARSLYQWKA</sequence>
<keyword evidence="3" id="KW-1185">Reference proteome</keyword>
<dbReference type="Proteomes" id="UP000824469">
    <property type="component" value="Unassembled WGS sequence"/>
</dbReference>
<accession>A0AA38G696</accession>
<evidence type="ECO:0000313" key="2">
    <source>
        <dbReference type="EMBL" id="KAH9315473.1"/>
    </source>
</evidence>
<evidence type="ECO:0000313" key="3">
    <source>
        <dbReference type="Proteomes" id="UP000824469"/>
    </source>
</evidence>